<reference evidence="2" key="1">
    <citation type="journal article" date="2019" name="Gigascience">
        <title>De novo genome assembly of the endangered Acer yangbiense, a plant species with extremely small populations endemic to Yunnan Province, China.</title>
        <authorList>
            <person name="Yang J."/>
            <person name="Wariss H.M."/>
            <person name="Tao L."/>
            <person name="Zhang R."/>
            <person name="Yun Q."/>
            <person name="Hollingsworth P."/>
            <person name="Dao Z."/>
            <person name="Luo G."/>
            <person name="Guo H."/>
            <person name="Ma Y."/>
            <person name="Sun W."/>
        </authorList>
    </citation>
    <scope>NUCLEOTIDE SEQUENCE [LARGE SCALE GENOMIC DNA]</scope>
    <source>
        <strain evidence="2">cv. br00</strain>
    </source>
</reference>
<evidence type="ECO:0008006" key="3">
    <source>
        <dbReference type="Google" id="ProtNLM"/>
    </source>
</evidence>
<organism evidence="1 2">
    <name type="scientific">Salix brachista</name>
    <dbReference type="NCBI Taxonomy" id="2182728"/>
    <lineage>
        <taxon>Eukaryota</taxon>
        <taxon>Viridiplantae</taxon>
        <taxon>Streptophyta</taxon>
        <taxon>Embryophyta</taxon>
        <taxon>Tracheophyta</taxon>
        <taxon>Spermatophyta</taxon>
        <taxon>Magnoliopsida</taxon>
        <taxon>eudicotyledons</taxon>
        <taxon>Gunneridae</taxon>
        <taxon>Pentapetalae</taxon>
        <taxon>rosids</taxon>
        <taxon>fabids</taxon>
        <taxon>Malpighiales</taxon>
        <taxon>Salicaceae</taxon>
        <taxon>Saliceae</taxon>
        <taxon>Salix</taxon>
    </lineage>
</organism>
<comment type="caution">
    <text evidence="1">The sequence shown here is derived from an EMBL/GenBank/DDBJ whole genome shotgun (WGS) entry which is preliminary data.</text>
</comment>
<evidence type="ECO:0000313" key="1">
    <source>
        <dbReference type="EMBL" id="KAB5529430.1"/>
    </source>
</evidence>
<dbReference type="Proteomes" id="UP000326939">
    <property type="component" value="Chromosome 13"/>
</dbReference>
<evidence type="ECO:0000313" key="2">
    <source>
        <dbReference type="Proteomes" id="UP000326939"/>
    </source>
</evidence>
<dbReference type="EMBL" id="VDCV01000013">
    <property type="protein sequence ID" value="KAB5529430.1"/>
    <property type="molecule type" value="Genomic_DNA"/>
</dbReference>
<name>A0A5N5KGF5_9ROSI</name>
<sequence>MACWFAGLFVPLRFSDNELQVGDDAIHGEEASALGNDEETFQKTNSNSVFQAEDSSYKKSRSLANEAVILFYDAVFADIDSGKGASEEEDGIRKPVTEILEKFAGQLEANPVCCDLDVGERQFDQME</sequence>
<dbReference type="AlphaFoldDB" id="A0A5N5KGF5"/>
<proteinExistence type="predicted"/>
<protein>
    <recommendedName>
        <fullName evidence="3">Ammonium transporter AmtB-like domain-containing protein</fullName>
    </recommendedName>
</protein>
<gene>
    <name evidence="1" type="ORF">DKX38_019511</name>
</gene>
<keyword evidence="2" id="KW-1185">Reference proteome</keyword>
<accession>A0A5N5KGF5</accession>